<gene>
    <name evidence="1" type="ORF">H9862_03680</name>
</gene>
<comment type="caution">
    <text evidence="1">The sequence shown here is derived from an EMBL/GenBank/DDBJ whole genome shotgun (WGS) entry which is preliminary data.</text>
</comment>
<organism evidence="1 2">
    <name type="scientific">Candidatus Akkermansia intestinigallinarum</name>
    <dbReference type="NCBI Taxonomy" id="2838431"/>
    <lineage>
        <taxon>Bacteria</taxon>
        <taxon>Pseudomonadati</taxon>
        <taxon>Verrucomicrobiota</taxon>
        <taxon>Verrucomicrobiia</taxon>
        <taxon>Verrucomicrobiales</taxon>
        <taxon>Akkermansiaceae</taxon>
        <taxon>Akkermansia</taxon>
    </lineage>
</organism>
<dbReference type="EMBL" id="DXFQ01000058">
    <property type="protein sequence ID" value="HIX19687.1"/>
    <property type="molecule type" value="Genomic_DNA"/>
</dbReference>
<accession>A0A9D2AH20</accession>
<reference evidence="1" key="2">
    <citation type="submission" date="2021-04" db="EMBL/GenBank/DDBJ databases">
        <authorList>
            <person name="Gilroy R."/>
        </authorList>
    </citation>
    <scope>NUCLEOTIDE SEQUENCE</scope>
    <source>
        <strain evidence="1">14975</strain>
    </source>
</reference>
<proteinExistence type="predicted"/>
<dbReference type="Proteomes" id="UP000823964">
    <property type="component" value="Unassembled WGS sequence"/>
</dbReference>
<name>A0A9D2AH20_9BACT</name>
<reference evidence="1" key="1">
    <citation type="journal article" date="2021" name="PeerJ">
        <title>Extensive microbial diversity within the chicken gut microbiome revealed by metagenomics and culture.</title>
        <authorList>
            <person name="Gilroy R."/>
            <person name="Ravi A."/>
            <person name="Getino M."/>
            <person name="Pursley I."/>
            <person name="Horton D.L."/>
            <person name="Alikhan N.F."/>
            <person name="Baker D."/>
            <person name="Gharbi K."/>
            <person name="Hall N."/>
            <person name="Watson M."/>
            <person name="Adriaenssens E.M."/>
            <person name="Foster-Nyarko E."/>
            <person name="Jarju S."/>
            <person name="Secka A."/>
            <person name="Antonio M."/>
            <person name="Oren A."/>
            <person name="Chaudhuri R.R."/>
            <person name="La Ragione R."/>
            <person name="Hildebrand F."/>
            <person name="Pallen M.J."/>
        </authorList>
    </citation>
    <scope>NUCLEOTIDE SEQUENCE</scope>
    <source>
        <strain evidence="1">14975</strain>
    </source>
</reference>
<dbReference type="AlphaFoldDB" id="A0A9D2AH20"/>
<evidence type="ECO:0000313" key="1">
    <source>
        <dbReference type="EMBL" id="HIX19687.1"/>
    </source>
</evidence>
<evidence type="ECO:0000313" key="2">
    <source>
        <dbReference type="Proteomes" id="UP000823964"/>
    </source>
</evidence>
<protein>
    <submittedName>
        <fullName evidence="1">Uncharacterized protein</fullName>
    </submittedName>
</protein>
<sequence>MIHETAFLGASTILGKYWTKRRHFDYLIDKENFSSTFGHSFRFMVYLDSAVANGSYAVRKDVAADTSATNYLIRHLADIKPEFTVFVTTCDMLAPDADENTPVLESSDDPYVQNRINLYRELNLQYGRVLNVHITELGAPMDCFCPLLRAMADPPAGRKALPFAPDELHQIYFPQRILGDVERCIPLGIQSIIPAMPPLTTREIVEALNPALLKRLREPLAEDPKGSRRQSIHSFQWLDPKDGYLVTKDDQIVLLKFFAGVDAL</sequence>